<dbReference type="InterPro" id="IPR051786">
    <property type="entry name" value="ASN_synthetase/amidase"/>
</dbReference>
<dbReference type="Gene3D" id="3.60.20.10">
    <property type="entry name" value="Glutamine Phosphoribosylpyrophosphate, subunit 1, domain 1"/>
    <property type="match status" value="1"/>
</dbReference>
<sequence>MKGFFGILSPDATNINTFVQEFKKNMGSILPNPITENETIFLIDFNTQRPENLELLFPNLSFAGWVRLDNRKELMPKLGLTDSASDEACILTSYMKYREKCTEHFIGDFSFVIWDKEKKQIFLAKDQVGVRPLFYMQTNGVLIFSSTIPMIKKALPFKPVLNEVYIAKELKYFTPKVEETFFRDILRLKPAHYILTDNLKVNEIRYWEMTPIEIPKFKSKEDFYQLVRTYFEEAVKCRIRGKKIIGSQLSGGIDSSAITVLASRMVDKHQFHTYGFALDEKTIEFSKTKIDEKDHQWEVVKYAGLIPENHHLITAFHYKDIFEELDTRNEVMGGIENGDSYWQDSLFKYAGENQGTEVMFSGFPGDEAISNDGYFYFFDYLSDRNLFGIIKYLFDFRFRALLNILNYFKYRKSGSVYPNYASTLADWDLLEPNSKFHKELKEEAFAFYPHFQEFIKNNFLRYHTAQRTESEGLYAIRYGIETVYPLADIRLIQLIYSLPNHLFKPKPFSRALFRNVCKGILPDSIRLKYKAGYAYTLAFWDYYSQTKINALKDYQIINHTGLMIDENSFFSRNFSYGEEKEDRVATMKEIDYIINLNWPG</sequence>
<protein>
    <recommendedName>
        <fullName evidence="2">asparagine synthase (glutamine-hydrolyzing)</fullName>
        <ecNumber evidence="2">6.3.5.4</ecNumber>
    </recommendedName>
</protein>
<keyword evidence="6" id="KW-1185">Reference proteome</keyword>
<dbReference type="PANTHER" id="PTHR43284">
    <property type="entry name" value="ASPARAGINE SYNTHETASE (GLUTAMINE-HYDROLYZING)"/>
    <property type="match status" value="1"/>
</dbReference>
<dbReference type="SUPFAM" id="SSF56235">
    <property type="entry name" value="N-terminal nucleophile aminohydrolases (Ntn hydrolases)"/>
    <property type="match status" value="1"/>
</dbReference>
<dbReference type="Pfam" id="PF00733">
    <property type="entry name" value="Asn_synthase"/>
    <property type="match status" value="1"/>
</dbReference>
<evidence type="ECO:0000256" key="2">
    <source>
        <dbReference type="ARBA" id="ARBA00012737"/>
    </source>
</evidence>
<dbReference type="EC" id="6.3.5.4" evidence="2"/>
<dbReference type="InterPro" id="IPR017932">
    <property type="entry name" value="GATase_2_dom"/>
</dbReference>
<dbReference type="Gene3D" id="3.40.50.620">
    <property type="entry name" value="HUPs"/>
    <property type="match status" value="1"/>
</dbReference>
<organism evidence="5 6">
    <name type="scientific">Shivajiella indica</name>
    <dbReference type="NCBI Taxonomy" id="872115"/>
    <lineage>
        <taxon>Bacteria</taxon>
        <taxon>Pseudomonadati</taxon>
        <taxon>Bacteroidota</taxon>
        <taxon>Cytophagia</taxon>
        <taxon>Cytophagales</taxon>
        <taxon>Cyclobacteriaceae</taxon>
        <taxon>Shivajiella</taxon>
    </lineage>
</organism>
<dbReference type="InterPro" id="IPR014729">
    <property type="entry name" value="Rossmann-like_a/b/a_fold"/>
</dbReference>
<dbReference type="PANTHER" id="PTHR43284:SF1">
    <property type="entry name" value="ASPARAGINE SYNTHETASE"/>
    <property type="match status" value="1"/>
</dbReference>
<evidence type="ECO:0000313" key="6">
    <source>
        <dbReference type="Proteomes" id="UP001597414"/>
    </source>
</evidence>
<evidence type="ECO:0000259" key="4">
    <source>
        <dbReference type="PROSITE" id="PS51278"/>
    </source>
</evidence>
<dbReference type="InterPro" id="IPR029055">
    <property type="entry name" value="Ntn_hydrolases_N"/>
</dbReference>
<evidence type="ECO:0000313" key="5">
    <source>
        <dbReference type="EMBL" id="MFD2200570.1"/>
    </source>
</evidence>
<reference evidence="6" key="1">
    <citation type="journal article" date="2019" name="Int. J. Syst. Evol. Microbiol.">
        <title>The Global Catalogue of Microorganisms (GCM) 10K type strain sequencing project: providing services to taxonomists for standard genome sequencing and annotation.</title>
        <authorList>
            <consortium name="The Broad Institute Genomics Platform"/>
            <consortium name="The Broad Institute Genome Sequencing Center for Infectious Disease"/>
            <person name="Wu L."/>
            <person name="Ma J."/>
        </authorList>
    </citation>
    <scope>NUCLEOTIDE SEQUENCE [LARGE SCALE GENOMIC DNA]</scope>
    <source>
        <strain evidence="6">KCTC 19812</strain>
    </source>
</reference>
<comment type="caution">
    <text evidence="5">The sequence shown here is derived from an EMBL/GenBank/DDBJ whole genome shotgun (WGS) entry which is preliminary data.</text>
</comment>
<comment type="pathway">
    <text evidence="1">Amino-acid biosynthesis; L-asparagine biosynthesis; L-asparagine from L-aspartate (L-Gln route): step 1/1.</text>
</comment>
<evidence type="ECO:0000256" key="1">
    <source>
        <dbReference type="ARBA" id="ARBA00005187"/>
    </source>
</evidence>
<evidence type="ECO:0000256" key="3">
    <source>
        <dbReference type="ARBA" id="ARBA00048741"/>
    </source>
</evidence>
<dbReference type="SUPFAM" id="SSF52402">
    <property type="entry name" value="Adenine nucleotide alpha hydrolases-like"/>
    <property type="match status" value="1"/>
</dbReference>
<dbReference type="Proteomes" id="UP001597414">
    <property type="component" value="Unassembled WGS sequence"/>
</dbReference>
<name>A0ABW5B7G0_9BACT</name>
<dbReference type="Pfam" id="PF13537">
    <property type="entry name" value="GATase_7"/>
    <property type="match status" value="1"/>
</dbReference>
<proteinExistence type="predicted"/>
<dbReference type="InterPro" id="IPR001962">
    <property type="entry name" value="Asn_synthase"/>
</dbReference>
<dbReference type="EMBL" id="JBHUIV010000008">
    <property type="protein sequence ID" value="MFD2200570.1"/>
    <property type="molecule type" value="Genomic_DNA"/>
</dbReference>
<gene>
    <name evidence="5" type="ORF">ACFSKV_03260</name>
</gene>
<feature type="domain" description="Glutamine amidotransferase type-2" evidence="4">
    <location>
        <begin position="1"/>
        <end position="199"/>
    </location>
</feature>
<dbReference type="PROSITE" id="PS51278">
    <property type="entry name" value="GATASE_TYPE_2"/>
    <property type="match status" value="1"/>
</dbReference>
<accession>A0ABW5B7G0</accession>
<dbReference type="RefSeq" id="WP_380800348.1">
    <property type="nucleotide sequence ID" value="NZ_JBHUIV010000008.1"/>
</dbReference>
<comment type="catalytic activity">
    <reaction evidence="3">
        <text>L-aspartate + L-glutamine + ATP + H2O = L-asparagine + L-glutamate + AMP + diphosphate + H(+)</text>
        <dbReference type="Rhea" id="RHEA:12228"/>
        <dbReference type="ChEBI" id="CHEBI:15377"/>
        <dbReference type="ChEBI" id="CHEBI:15378"/>
        <dbReference type="ChEBI" id="CHEBI:29985"/>
        <dbReference type="ChEBI" id="CHEBI:29991"/>
        <dbReference type="ChEBI" id="CHEBI:30616"/>
        <dbReference type="ChEBI" id="CHEBI:33019"/>
        <dbReference type="ChEBI" id="CHEBI:58048"/>
        <dbReference type="ChEBI" id="CHEBI:58359"/>
        <dbReference type="ChEBI" id="CHEBI:456215"/>
        <dbReference type="EC" id="6.3.5.4"/>
    </reaction>
</comment>